<keyword evidence="2" id="KW-0489">Methyltransferase</keyword>
<dbReference type="Proteomes" id="UP001595897">
    <property type="component" value="Unassembled WGS sequence"/>
</dbReference>
<reference evidence="3" key="1">
    <citation type="journal article" date="2019" name="Int. J. Syst. Evol. Microbiol.">
        <title>The Global Catalogue of Microorganisms (GCM) 10K type strain sequencing project: providing services to taxonomists for standard genome sequencing and annotation.</title>
        <authorList>
            <consortium name="The Broad Institute Genomics Platform"/>
            <consortium name="The Broad Institute Genome Sequencing Center for Infectious Disease"/>
            <person name="Wu L."/>
            <person name="Ma J."/>
        </authorList>
    </citation>
    <scope>NUCLEOTIDE SEQUENCE [LARGE SCALE GENOMIC DNA]</scope>
    <source>
        <strain evidence="3">KACC 12507</strain>
    </source>
</reference>
<keyword evidence="3" id="KW-1185">Reference proteome</keyword>
<proteinExistence type="predicted"/>
<keyword evidence="1" id="KW-0732">Signal</keyword>
<dbReference type="InterPro" id="IPR029063">
    <property type="entry name" value="SAM-dependent_MTases_sf"/>
</dbReference>
<sequence>MIKPLILGAASALFLFGAGAAHSHNHGSKEDMSAKAAIEAAVNNTAIRSELDRERDQYRNPVETLSFFGLTPDMTVAELGPSSGWYTRILAPVTAEKGKYIALNGSPNPESERYERQMQWRETFIDRGNAMFGPRATARYIGQTVPFAAPNSVDMVLIFRGMHGQIGRGDVNGLLAEVLSALKPGGVLGIVQHREREDFDTDPVTTMRGYVKQSYIIDLVKAAGFELAATSEINANPKDTADWERGVWTLQAGRPLAEKDPKFREIGESDRMTLKFVKPAQ</sequence>
<accession>A0ABV9LT27</accession>
<dbReference type="EMBL" id="JBHSGU010000002">
    <property type="protein sequence ID" value="MFC4698828.1"/>
    <property type="molecule type" value="Genomic_DNA"/>
</dbReference>
<keyword evidence="2" id="KW-0808">Transferase</keyword>
<feature type="signal peptide" evidence="1">
    <location>
        <begin position="1"/>
        <end position="20"/>
    </location>
</feature>
<dbReference type="GO" id="GO:0032259">
    <property type="term" value="P:methylation"/>
    <property type="evidence" value="ECO:0007669"/>
    <property type="project" value="UniProtKB-KW"/>
</dbReference>
<name>A0ABV9LT27_9ALTE</name>
<feature type="chain" id="PRO_5047225128" evidence="1">
    <location>
        <begin position="21"/>
        <end position="281"/>
    </location>
</feature>
<dbReference type="RefSeq" id="WP_382405505.1">
    <property type="nucleotide sequence ID" value="NZ_JBHSGU010000002.1"/>
</dbReference>
<dbReference type="SUPFAM" id="SSF53335">
    <property type="entry name" value="S-adenosyl-L-methionine-dependent methyltransferases"/>
    <property type="match status" value="1"/>
</dbReference>
<evidence type="ECO:0000313" key="2">
    <source>
        <dbReference type="EMBL" id="MFC4698828.1"/>
    </source>
</evidence>
<evidence type="ECO:0000256" key="1">
    <source>
        <dbReference type="SAM" id="SignalP"/>
    </source>
</evidence>
<gene>
    <name evidence="2" type="ORF">ACFO4O_01465</name>
</gene>
<dbReference type="GO" id="GO:0008168">
    <property type="term" value="F:methyltransferase activity"/>
    <property type="evidence" value="ECO:0007669"/>
    <property type="project" value="UniProtKB-KW"/>
</dbReference>
<evidence type="ECO:0000313" key="3">
    <source>
        <dbReference type="Proteomes" id="UP001595897"/>
    </source>
</evidence>
<dbReference type="Gene3D" id="3.40.50.150">
    <property type="entry name" value="Vaccinia Virus protein VP39"/>
    <property type="match status" value="1"/>
</dbReference>
<organism evidence="2 3">
    <name type="scientific">Glaciecola siphonariae</name>
    <dbReference type="NCBI Taxonomy" id="521012"/>
    <lineage>
        <taxon>Bacteria</taxon>
        <taxon>Pseudomonadati</taxon>
        <taxon>Pseudomonadota</taxon>
        <taxon>Gammaproteobacteria</taxon>
        <taxon>Alteromonadales</taxon>
        <taxon>Alteromonadaceae</taxon>
        <taxon>Glaciecola</taxon>
    </lineage>
</organism>
<dbReference type="InterPro" id="IPR016980">
    <property type="entry name" value="S-AdoMet-dep_MeTrfase_Alr7345"/>
</dbReference>
<protein>
    <submittedName>
        <fullName evidence="2">Class I SAM-dependent methyltransferase</fullName>
    </submittedName>
</protein>
<comment type="caution">
    <text evidence="2">The sequence shown here is derived from an EMBL/GenBank/DDBJ whole genome shotgun (WGS) entry which is preliminary data.</text>
</comment>
<dbReference type="PIRSF" id="PIRSF031679">
    <property type="entry name" value="Mtase_Alr7345_prd"/>
    <property type="match status" value="1"/>
</dbReference>